<evidence type="ECO:0000259" key="1">
    <source>
        <dbReference type="Pfam" id="PF01609"/>
    </source>
</evidence>
<feature type="domain" description="Transposase Tn5 dimerisation" evidence="2">
    <location>
        <begin position="392"/>
        <end position="479"/>
    </location>
</feature>
<dbReference type="Gene3D" id="3.90.350.10">
    <property type="entry name" value="Transposase Inhibitor Protein From Tn5, Chain A, domain 1"/>
    <property type="match status" value="1"/>
</dbReference>
<dbReference type="PANTHER" id="PTHR37319">
    <property type="entry name" value="TRANSPOSASE"/>
    <property type="match status" value="1"/>
</dbReference>
<dbReference type="KEGG" id="ccot:CCAX7_17940"/>
<dbReference type="RefSeq" id="WP_301002457.1">
    <property type="nucleotide sequence ID" value="NZ_AP025739.1"/>
</dbReference>
<gene>
    <name evidence="3" type="ORF">CCAX7_17940</name>
</gene>
<dbReference type="InterPro" id="IPR054836">
    <property type="entry name" value="Tn5_transposase"/>
</dbReference>
<dbReference type="InterPro" id="IPR002559">
    <property type="entry name" value="Transposase_11"/>
</dbReference>
<evidence type="ECO:0000259" key="2">
    <source>
        <dbReference type="Pfam" id="PF02281"/>
    </source>
</evidence>
<name>A0A9N7L0B4_9BACT</name>
<dbReference type="InterPro" id="IPR012337">
    <property type="entry name" value="RNaseH-like_sf"/>
</dbReference>
<dbReference type="Pfam" id="PF02281">
    <property type="entry name" value="Dimer_Tnp_Tn5"/>
    <property type="match status" value="1"/>
</dbReference>
<feature type="domain" description="Transposase IS4-like" evidence="1">
    <location>
        <begin position="183"/>
        <end position="382"/>
    </location>
</feature>
<proteinExistence type="predicted"/>
<evidence type="ECO:0000313" key="3">
    <source>
        <dbReference type="EMBL" id="BDI29743.1"/>
    </source>
</evidence>
<dbReference type="GO" id="GO:0003677">
    <property type="term" value="F:DNA binding"/>
    <property type="evidence" value="ECO:0007669"/>
    <property type="project" value="InterPro"/>
</dbReference>
<reference evidence="3 4" key="1">
    <citation type="journal article" date="2019" name="Int. J. Syst. Evol. Microbiol.">
        <title>Capsulimonas corticalis gen. nov., sp. nov., an aerobic capsulated bacterium, of a novel bacterial order, Capsulimonadales ord. nov., of the class Armatimonadia of the phylum Armatimonadetes.</title>
        <authorList>
            <person name="Li J."/>
            <person name="Kudo C."/>
            <person name="Tonouchi A."/>
        </authorList>
    </citation>
    <scope>NUCLEOTIDE SEQUENCE [LARGE SCALE GENOMIC DNA]</scope>
    <source>
        <strain evidence="3 4">AX-7</strain>
    </source>
</reference>
<dbReference type="Pfam" id="PF01609">
    <property type="entry name" value="DDE_Tnp_1"/>
    <property type="match status" value="1"/>
</dbReference>
<protein>
    <submittedName>
        <fullName evidence="3">IS4 family transposase</fullName>
    </submittedName>
</protein>
<dbReference type="Proteomes" id="UP000287394">
    <property type="component" value="Chromosome"/>
</dbReference>
<dbReference type="AlphaFoldDB" id="A0A9N7L0B4"/>
<organism evidence="3 4">
    <name type="scientific">Capsulimonas corticalis</name>
    <dbReference type="NCBI Taxonomy" id="2219043"/>
    <lineage>
        <taxon>Bacteria</taxon>
        <taxon>Bacillati</taxon>
        <taxon>Armatimonadota</taxon>
        <taxon>Armatimonadia</taxon>
        <taxon>Capsulimonadales</taxon>
        <taxon>Capsulimonadaceae</taxon>
        <taxon>Capsulimonas</taxon>
    </lineage>
</organism>
<evidence type="ECO:0000313" key="4">
    <source>
        <dbReference type="Proteomes" id="UP000287394"/>
    </source>
</evidence>
<accession>A0A9N7L0B4</accession>
<sequence length="491" mass="54837">MLGSGWAENEIQGTKFGDERFRRVMGETLEAKFSQPNVSFSTMCGNALRQSAGRLLRHPETNATDLLEGHRQATLQRCLGEKTIVVAQDTSSYNYSTHYATEGLGPINDSKKAMGIHQHSALAMTPDRLPLGVVEAHFWARPLEKQAAAQRRKKPIEEKESHRWLRTAKHVEQLFEPHLRQGGEVVVVADREADIFDLLAQERASGLELIIRAAHPRTVKVMDGEVMDGEVMDGEVMDGEVVDRSEGATKEPAYCSLLVAAQQGNVLGHYTLRVPGRTQAQDRDATMEMRHCRVEVQPPKAGVGHEEKAVPIQVVSAREIVPEGDPHAPLEWIMITTVNVIDMASARRVLDLYTCRWEIERFHFTLKSGCQAERLQMDDLDTLCNTLSLYLVVAWRLLYVTHLARVMPEIRADQIMDTTELAILNQQSRTPITTISQVVTAIAQLGGFEPYKGGPLPGVKVLWNGLRKLDSMAAGWRLAMESIRTQNVIQA</sequence>
<dbReference type="InterPro" id="IPR003201">
    <property type="entry name" value="Transposase_Tn5"/>
</dbReference>
<dbReference type="PANTHER" id="PTHR37319:SF1">
    <property type="entry name" value="TRANSPOSASE TN5 DIMERISATION DOMAIN-CONTAINING PROTEIN"/>
    <property type="match status" value="1"/>
</dbReference>
<dbReference type="Gene3D" id="1.10.740.10">
    <property type="entry name" value="Transferase Inhibitor Protein From Tn5, Chain"/>
    <property type="match status" value="1"/>
</dbReference>
<dbReference type="GO" id="GO:0006313">
    <property type="term" value="P:DNA transposition"/>
    <property type="evidence" value="ECO:0007669"/>
    <property type="project" value="InterPro"/>
</dbReference>
<dbReference type="SUPFAM" id="SSF53098">
    <property type="entry name" value="Ribonuclease H-like"/>
    <property type="match status" value="1"/>
</dbReference>
<keyword evidence="4" id="KW-1185">Reference proteome</keyword>
<dbReference type="InterPro" id="IPR014737">
    <property type="entry name" value="Transposase_Tn5-like_C"/>
</dbReference>
<dbReference type="NCBIfam" id="NF033590">
    <property type="entry name" value="transpos_IS4_3"/>
    <property type="match status" value="1"/>
</dbReference>
<dbReference type="GO" id="GO:0004803">
    <property type="term" value="F:transposase activity"/>
    <property type="evidence" value="ECO:0007669"/>
    <property type="project" value="InterPro"/>
</dbReference>
<dbReference type="InterPro" id="IPR047768">
    <property type="entry name" value="Tn5p-like"/>
</dbReference>
<dbReference type="EMBL" id="AP025739">
    <property type="protein sequence ID" value="BDI29743.1"/>
    <property type="molecule type" value="Genomic_DNA"/>
</dbReference>